<dbReference type="GeneID" id="98614353"/>
<dbReference type="RefSeq" id="WP_011469172.1">
    <property type="nucleotide sequence ID" value="NC_007912.1"/>
</dbReference>
<name>Q21H74_SACD2</name>
<reference evidence="2 3" key="1">
    <citation type="journal article" date="2008" name="PLoS Genet.">
        <title>Complete genome sequence of the complex carbohydrate-degrading marine bacterium, Saccharophagus degradans strain 2-40 T.</title>
        <authorList>
            <person name="Weiner R.M."/>
            <person name="Taylor L.E.II."/>
            <person name="Henrissat B."/>
            <person name="Hauser L."/>
            <person name="Land M."/>
            <person name="Coutinho P.M."/>
            <person name="Rancurel C."/>
            <person name="Saunders E.H."/>
            <person name="Longmire A.G."/>
            <person name="Zhang H."/>
            <person name="Bayer E.A."/>
            <person name="Gilbert H.J."/>
            <person name="Larimer F."/>
            <person name="Zhulin I.B."/>
            <person name="Ekborg N.A."/>
            <person name="Lamed R."/>
            <person name="Richardson P.M."/>
            <person name="Borovok I."/>
            <person name="Hutcheson S."/>
        </authorList>
    </citation>
    <scope>NUCLEOTIDE SEQUENCE [LARGE SCALE GENOMIC DNA]</scope>
    <source>
        <strain evidence="3">2-40 / ATCC 43961 / DSM 17024</strain>
    </source>
</reference>
<dbReference type="OrthoDB" id="5522233at2"/>
<feature type="region of interest" description="Disordered" evidence="1">
    <location>
        <begin position="340"/>
        <end position="366"/>
    </location>
</feature>
<dbReference type="AlphaFoldDB" id="Q21H74"/>
<dbReference type="SUPFAM" id="SSF49373">
    <property type="entry name" value="Invasin/intimin cell-adhesion fragments"/>
    <property type="match status" value="1"/>
</dbReference>
<evidence type="ECO:0000313" key="2">
    <source>
        <dbReference type="EMBL" id="ABD81955.1"/>
    </source>
</evidence>
<protein>
    <recommendedName>
        <fullName evidence="4">Big-1 domain-containing protein</fullName>
    </recommendedName>
</protein>
<evidence type="ECO:0008006" key="4">
    <source>
        <dbReference type="Google" id="ProtNLM"/>
    </source>
</evidence>
<feature type="compositionally biased region" description="Acidic residues" evidence="1">
    <location>
        <begin position="342"/>
        <end position="357"/>
    </location>
</feature>
<proteinExistence type="predicted"/>
<accession>Q21H74</accession>
<dbReference type="Gene3D" id="2.60.40.10">
    <property type="entry name" value="Immunoglobulins"/>
    <property type="match status" value="1"/>
</dbReference>
<gene>
    <name evidence="2" type="ordered locus">Sde_2695</name>
</gene>
<dbReference type="InterPro" id="IPR008964">
    <property type="entry name" value="Invasin/intimin_cell_adhesion"/>
</dbReference>
<dbReference type="KEGG" id="sde:Sde_2695"/>
<dbReference type="EMBL" id="CP000282">
    <property type="protein sequence ID" value="ABD81955.1"/>
    <property type="molecule type" value="Genomic_DNA"/>
</dbReference>
<organism evidence="2 3">
    <name type="scientific">Saccharophagus degradans (strain 2-40 / ATCC 43961 / DSM 17024)</name>
    <dbReference type="NCBI Taxonomy" id="203122"/>
    <lineage>
        <taxon>Bacteria</taxon>
        <taxon>Pseudomonadati</taxon>
        <taxon>Pseudomonadota</taxon>
        <taxon>Gammaproteobacteria</taxon>
        <taxon>Cellvibrionales</taxon>
        <taxon>Cellvibrionaceae</taxon>
        <taxon>Saccharophagus</taxon>
    </lineage>
</organism>
<dbReference type="InterPro" id="IPR013783">
    <property type="entry name" value="Ig-like_fold"/>
</dbReference>
<keyword evidence="3" id="KW-1185">Reference proteome</keyword>
<evidence type="ECO:0000256" key="1">
    <source>
        <dbReference type="SAM" id="MobiDB-lite"/>
    </source>
</evidence>
<dbReference type="Proteomes" id="UP000001947">
    <property type="component" value="Chromosome"/>
</dbReference>
<sequence>MDYVTVSLSRLTALIGFIVLLVACGGAPGDNPNISTPSPGGETEVEVDDGVINISFVSASAKQIYLRGQGGNENTILTFRATDSSGNPESNVALSFSLSTDVGGVQLKGSTQGIRTNSEGNAFVSLASGTVATPVRVIASLDGSNVTATSSDIIISSGIPVANRFSLSAGPDWGVDNSRNTDGVSVTLNIRASDQFGNPAFDGIQVSFWSPESGLVGSSCTLSNGSCSVNWESAGSSKNAPDFNASVMAFTQGAESFTDLNGNFLYDEGETFVDLPEPFVDENEDGMYTLGEAFVDTNQNGVRDLGNGVYDGPCITEGCSSTTVTIARSAPLYLCSGVASENDFDPDPENGDPDTDGDPVRSCEID</sequence>
<dbReference type="eggNOG" id="COG2831">
    <property type="taxonomic scope" value="Bacteria"/>
</dbReference>
<dbReference type="HOGENOM" id="CLU_756235_0_0_6"/>
<evidence type="ECO:0000313" key="3">
    <source>
        <dbReference type="Proteomes" id="UP000001947"/>
    </source>
</evidence>
<dbReference type="STRING" id="203122.Sde_2695"/>